<feature type="compositionally biased region" description="Basic and acidic residues" evidence="1">
    <location>
        <begin position="29"/>
        <end position="39"/>
    </location>
</feature>
<dbReference type="OrthoDB" id="9789573at2"/>
<protein>
    <submittedName>
        <fullName evidence="2">OsmC family protein</fullName>
    </submittedName>
</protein>
<organism evidence="2 3">
    <name type="scientific">Caballeronia sordidicola</name>
    <name type="common">Burkholderia sordidicola</name>
    <dbReference type="NCBI Taxonomy" id="196367"/>
    <lineage>
        <taxon>Bacteria</taxon>
        <taxon>Pseudomonadati</taxon>
        <taxon>Pseudomonadota</taxon>
        <taxon>Betaproteobacteria</taxon>
        <taxon>Burkholderiales</taxon>
        <taxon>Burkholderiaceae</taxon>
        <taxon>Caballeronia</taxon>
    </lineage>
</organism>
<evidence type="ECO:0000313" key="3">
    <source>
        <dbReference type="Proteomes" id="UP000054893"/>
    </source>
</evidence>
<dbReference type="Proteomes" id="UP000054893">
    <property type="component" value="Unassembled WGS sequence"/>
</dbReference>
<dbReference type="PANTHER" id="PTHR39624">
    <property type="entry name" value="PROTEIN INVOLVED IN RIMO-MEDIATED BETA-METHYLTHIOLATION OF RIBOSOMAL PROTEIN S12 YCAO"/>
    <property type="match status" value="1"/>
</dbReference>
<dbReference type="InterPro" id="IPR015946">
    <property type="entry name" value="KH_dom-like_a/b"/>
</dbReference>
<dbReference type="RefSeq" id="WP_060819177.1">
    <property type="nucleotide sequence ID" value="NZ_FCOC02000005.1"/>
</dbReference>
<proteinExistence type="predicted"/>
<dbReference type="PANTHER" id="PTHR39624:SF2">
    <property type="entry name" value="OSMC-LIKE PROTEIN"/>
    <property type="match status" value="1"/>
</dbReference>
<name>A0A158GAR1_CABSO</name>
<gene>
    <name evidence="2" type="ORF">AWB64_02495</name>
</gene>
<dbReference type="Pfam" id="PF02566">
    <property type="entry name" value="OsmC"/>
    <property type="match status" value="1"/>
</dbReference>
<dbReference type="Gene3D" id="3.30.300.20">
    <property type="match status" value="1"/>
</dbReference>
<reference evidence="2 3" key="1">
    <citation type="submission" date="2016-01" db="EMBL/GenBank/DDBJ databases">
        <authorList>
            <person name="Oliw E.H."/>
        </authorList>
    </citation>
    <scope>NUCLEOTIDE SEQUENCE [LARGE SCALE GENOMIC DNA]</scope>
    <source>
        <strain evidence="2">LMG 22029</strain>
    </source>
</reference>
<dbReference type="SUPFAM" id="SSF82784">
    <property type="entry name" value="OsmC-like"/>
    <property type="match status" value="1"/>
</dbReference>
<sequence length="137" mass="14701">MSEKFVSPVVSASIGAKDFQVVLSDGKHEWRGDEPESHGGTDTGPTPHGLLLSSLGACTSITLKMYAKHKGWPLEDVHVTLTYQSTPPEATVIDRQIQLTGELDSTQRERLLQIANACPVHKILSGSIAINSGLTPV</sequence>
<accession>A0A158GAR1</accession>
<evidence type="ECO:0000313" key="2">
    <source>
        <dbReference type="EMBL" id="SAL29205.1"/>
    </source>
</evidence>
<feature type="region of interest" description="Disordered" evidence="1">
    <location>
        <begin position="29"/>
        <end position="48"/>
    </location>
</feature>
<dbReference type="InterPro" id="IPR036102">
    <property type="entry name" value="OsmC/Ohrsf"/>
</dbReference>
<dbReference type="EMBL" id="FCOC02000005">
    <property type="protein sequence ID" value="SAL29205.1"/>
    <property type="molecule type" value="Genomic_DNA"/>
</dbReference>
<dbReference type="AlphaFoldDB" id="A0A158GAR1"/>
<evidence type="ECO:0000256" key="1">
    <source>
        <dbReference type="SAM" id="MobiDB-lite"/>
    </source>
</evidence>
<dbReference type="InterPro" id="IPR003718">
    <property type="entry name" value="OsmC/Ohr_fam"/>
</dbReference>